<name>A0ABT8R1I5_9BACT</name>
<evidence type="ECO:0000259" key="5">
    <source>
        <dbReference type="SMART" id="SM01005"/>
    </source>
</evidence>
<comment type="function">
    <text evidence="4">Catalyzes the interconversion of L-alanine and D-alanine. May also act on other amino acids.</text>
</comment>
<comment type="catalytic activity">
    <reaction evidence="4">
        <text>L-alanine = D-alanine</text>
        <dbReference type="Rhea" id="RHEA:20249"/>
        <dbReference type="ChEBI" id="CHEBI:57416"/>
        <dbReference type="ChEBI" id="CHEBI:57972"/>
        <dbReference type="EC" id="5.1.1.1"/>
    </reaction>
</comment>
<dbReference type="Pfam" id="PF00842">
    <property type="entry name" value="Ala_racemase_C"/>
    <property type="match status" value="1"/>
</dbReference>
<feature type="active site" description="Proton acceptor; specific for D-alanine" evidence="4">
    <location>
        <position position="492"/>
    </location>
</feature>
<evidence type="ECO:0000313" key="6">
    <source>
        <dbReference type="EMBL" id="MDO1445957.1"/>
    </source>
</evidence>
<proteinExistence type="inferred from homology"/>
<dbReference type="InterPro" id="IPR036615">
    <property type="entry name" value="Mur_ligase_C_dom_sf"/>
</dbReference>
<keyword evidence="7" id="KW-1185">Reference proteome</keyword>
<feature type="modified residue" description="N6-(pyridoxal phosphate)lysine" evidence="4">
    <location>
        <position position="492"/>
    </location>
</feature>
<dbReference type="Pfam" id="PF08245">
    <property type="entry name" value="Mur_ligase_M"/>
    <property type="match status" value="1"/>
</dbReference>
<dbReference type="CDD" id="cd00430">
    <property type="entry name" value="PLPDE_III_AR"/>
    <property type="match status" value="1"/>
</dbReference>
<dbReference type="PANTHER" id="PTHR30511">
    <property type="entry name" value="ALANINE RACEMASE"/>
    <property type="match status" value="1"/>
</dbReference>
<dbReference type="NCBIfam" id="TIGR00492">
    <property type="entry name" value="alr"/>
    <property type="match status" value="1"/>
</dbReference>
<dbReference type="SUPFAM" id="SSF51419">
    <property type="entry name" value="PLP-binding barrel"/>
    <property type="match status" value="1"/>
</dbReference>
<keyword evidence="6" id="KW-0436">Ligase</keyword>
<dbReference type="SUPFAM" id="SSF63418">
    <property type="entry name" value="MurE/MurF N-terminal domain"/>
    <property type="match status" value="1"/>
</dbReference>
<dbReference type="HAMAP" id="MF_01201">
    <property type="entry name" value="Ala_racemase"/>
    <property type="match status" value="1"/>
</dbReference>
<dbReference type="Pfam" id="PF01168">
    <property type="entry name" value="Ala_racemase_N"/>
    <property type="match status" value="1"/>
</dbReference>
<sequence length="822" mass="93010">MLSFQQLLISTKGQVLQQRESLPVSYLLTDSRKVVSPLYSLFFAIKGERHDGHQFIRELYSMGVRQFVVEHTQGLHLSAFPEATILQVENSVRALQQVAALHREQFTIPVMGITGSNGKTIVKEWLATLLGKQYNIVRSPKSYNSQIGVPLSVWQINTTHTLGIFEAGISRPAEMAYLEKVIKPTIGLFTNIGTAHDEGFESSIHKVREKLQLFTQCQTIIYCRDHQLIHEQMALFKRPEQQTFTWSKIEAAAEVFLHEIGQEHGQSVLAIRYTNRDWQLQVPFVDDASLENVMHCITAMLYFGLEVTEIQSRLRMLQPVSMRLEMKEGINGCYLIDDTYNNDLAGLTMGLDFLNLQKQRDTKTLIVSDVLETGLPEKELYQHIGRLLETKGVNRLLGIGEVISRNKEFFAPGSEFYPTTASFLKQPLLNKFSNELILIKGARSFAFEQIVHKLLQKTHGTILEINLEAISHNLNYYKSKLHSQTKIMVMVKAFAYGSGSAEIASMLQFHRVDYLAVAYADEGVLLRENGIHLPIMVMNPSPQTFDKLLNYRLEPELYSFAILNSFIQYLQDTGQQSPVHIKLDTGMHRLGFEEQDLPQLIQQLKIHPELTIATIFSHLAAADEEEYNYFSTQQMERFRKMAAMIEGALLYSPIKHILNSAGIVRFPAYQLDMVRLGIGLYGVEATNQEQAQLETVGTLKTTISQIKKVKAGDTIGYSRKGKVTRDSRIATIAIGYADGFDRRLSNGVGKVWINGKLAPLIGNVCMDMSMVDITDLEAEEGDEVIIFGKQYPISEMARQIGTIPYEILTGVSERVKRVFYTS</sequence>
<gene>
    <name evidence="6" type="ORF">Q0590_06820</name>
</gene>
<dbReference type="Gene3D" id="2.40.37.10">
    <property type="entry name" value="Lyase, Ornithine Decarboxylase, Chain A, domain 1"/>
    <property type="match status" value="1"/>
</dbReference>
<dbReference type="InterPro" id="IPR009006">
    <property type="entry name" value="Ala_racemase/Decarboxylase_C"/>
</dbReference>
<keyword evidence="2 4" id="KW-0663">Pyridoxal phosphate</keyword>
<comment type="caution">
    <text evidence="6">The sequence shown here is derived from an EMBL/GenBank/DDBJ whole genome shotgun (WGS) entry which is preliminary data.</text>
</comment>
<dbReference type="Proteomes" id="UP001168528">
    <property type="component" value="Unassembled WGS sequence"/>
</dbReference>
<comment type="cofactor">
    <cofactor evidence="1 4">
        <name>pyridoxal 5'-phosphate</name>
        <dbReference type="ChEBI" id="CHEBI:597326"/>
    </cofactor>
</comment>
<dbReference type="InterPro" id="IPR029066">
    <property type="entry name" value="PLP-binding_barrel"/>
</dbReference>
<organism evidence="6 7">
    <name type="scientific">Rhodocytophaga aerolata</name>
    <dbReference type="NCBI Taxonomy" id="455078"/>
    <lineage>
        <taxon>Bacteria</taxon>
        <taxon>Pseudomonadati</taxon>
        <taxon>Bacteroidota</taxon>
        <taxon>Cytophagia</taxon>
        <taxon>Cytophagales</taxon>
        <taxon>Rhodocytophagaceae</taxon>
        <taxon>Rhodocytophaga</taxon>
    </lineage>
</organism>
<evidence type="ECO:0000256" key="4">
    <source>
        <dbReference type="HAMAP-Rule" id="MF_01201"/>
    </source>
</evidence>
<evidence type="ECO:0000256" key="2">
    <source>
        <dbReference type="ARBA" id="ARBA00022898"/>
    </source>
</evidence>
<dbReference type="NCBIfam" id="NF008897">
    <property type="entry name" value="PRK11930.1"/>
    <property type="match status" value="1"/>
</dbReference>
<dbReference type="InterPro" id="IPR036565">
    <property type="entry name" value="Mur-like_cat_sf"/>
</dbReference>
<feature type="active site" description="Proton acceptor; specific for L-alanine" evidence="4">
    <location>
        <position position="717"/>
    </location>
</feature>
<evidence type="ECO:0000256" key="3">
    <source>
        <dbReference type="ARBA" id="ARBA00023235"/>
    </source>
</evidence>
<dbReference type="PRINTS" id="PR00992">
    <property type="entry name" value="ALARACEMASE"/>
</dbReference>
<dbReference type="Gene3D" id="3.40.1390.10">
    <property type="entry name" value="MurE/MurF, N-terminal domain"/>
    <property type="match status" value="1"/>
</dbReference>
<evidence type="ECO:0000313" key="7">
    <source>
        <dbReference type="Proteomes" id="UP001168528"/>
    </source>
</evidence>
<evidence type="ECO:0000256" key="1">
    <source>
        <dbReference type="ARBA" id="ARBA00001933"/>
    </source>
</evidence>
<dbReference type="SUPFAM" id="SSF53244">
    <property type="entry name" value="MurD-like peptide ligases, peptide-binding domain"/>
    <property type="match status" value="1"/>
</dbReference>
<dbReference type="InterPro" id="IPR001608">
    <property type="entry name" value="Ala_racemase_N"/>
</dbReference>
<reference evidence="6" key="1">
    <citation type="submission" date="2023-07" db="EMBL/GenBank/DDBJ databases">
        <title>The genome sequence of Rhodocytophaga aerolata KACC 12507.</title>
        <authorList>
            <person name="Zhang X."/>
        </authorList>
    </citation>
    <scope>NUCLEOTIDE SEQUENCE</scope>
    <source>
        <strain evidence="6">KACC 12507</strain>
    </source>
</reference>
<comment type="pathway">
    <text evidence="4">Amino-acid biosynthesis; D-alanine biosynthesis; D-alanine from L-alanine: step 1/1.</text>
</comment>
<dbReference type="SUPFAM" id="SSF53623">
    <property type="entry name" value="MurD-like peptide ligases, catalytic domain"/>
    <property type="match status" value="1"/>
</dbReference>
<dbReference type="SMART" id="SM01005">
    <property type="entry name" value="Ala_racemase_C"/>
    <property type="match status" value="1"/>
</dbReference>
<dbReference type="EC" id="5.1.1.1" evidence="4"/>
<dbReference type="SUPFAM" id="SSF50621">
    <property type="entry name" value="Alanine racemase C-terminal domain-like"/>
    <property type="match status" value="1"/>
</dbReference>
<keyword evidence="3 4" id="KW-0413">Isomerase</keyword>
<dbReference type="GO" id="GO:0016874">
    <property type="term" value="F:ligase activity"/>
    <property type="evidence" value="ECO:0007669"/>
    <property type="project" value="UniProtKB-KW"/>
</dbReference>
<dbReference type="InterPro" id="IPR013221">
    <property type="entry name" value="Mur_ligase_cen"/>
</dbReference>
<dbReference type="InterPro" id="IPR035911">
    <property type="entry name" value="MurE/MurF_N"/>
</dbReference>
<feature type="domain" description="Alanine racemase C-terminal" evidence="5">
    <location>
        <begin position="696"/>
        <end position="820"/>
    </location>
</feature>
<dbReference type="InterPro" id="IPR011079">
    <property type="entry name" value="Ala_racemase_C"/>
</dbReference>
<dbReference type="InterPro" id="IPR000821">
    <property type="entry name" value="Ala_racemase"/>
</dbReference>
<comment type="similarity">
    <text evidence="4">Belongs to the alanine racemase family.</text>
</comment>
<protein>
    <recommendedName>
        <fullName evidence="4">Alanine racemase</fullName>
        <ecNumber evidence="4">5.1.1.1</ecNumber>
    </recommendedName>
</protein>
<feature type="binding site" evidence="4">
    <location>
        <position position="589"/>
    </location>
    <ligand>
        <name>substrate</name>
    </ligand>
</feature>
<dbReference type="Gene3D" id="3.20.20.10">
    <property type="entry name" value="Alanine racemase"/>
    <property type="match status" value="1"/>
</dbReference>
<feature type="binding site" evidence="4">
    <location>
        <position position="766"/>
    </location>
    <ligand>
        <name>substrate</name>
    </ligand>
</feature>
<dbReference type="EMBL" id="JAUKPO010000002">
    <property type="protein sequence ID" value="MDO1445957.1"/>
    <property type="molecule type" value="Genomic_DNA"/>
</dbReference>
<dbReference type="Gene3D" id="3.40.1190.10">
    <property type="entry name" value="Mur-like, catalytic domain"/>
    <property type="match status" value="1"/>
</dbReference>
<dbReference type="Gene3D" id="3.90.190.20">
    <property type="entry name" value="Mur ligase, C-terminal domain"/>
    <property type="match status" value="1"/>
</dbReference>
<accession>A0ABT8R1I5</accession>
<dbReference type="RefSeq" id="WP_302036753.1">
    <property type="nucleotide sequence ID" value="NZ_JAUKPO010000002.1"/>
</dbReference>
<dbReference type="PANTHER" id="PTHR30511:SF0">
    <property type="entry name" value="ALANINE RACEMASE, CATABOLIC-RELATED"/>
    <property type="match status" value="1"/>
</dbReference>